<dbReference type="PANTHER" id="PTHR47723">
    <property type="entry name" value="OS05G0353850 PROTEIN"/>
    <property type="match status" value="1"/>
</dbReference>
<evidence type="ECO:0008006" key="5">
    <source>
        <dbReference type="Google" id="ProtNLM"/>
    </source>
</evidence>
<accession>A0AAW2BQM2</accession>
<dbReference type="SUPFAM" id="SSF53098">
    <property type="entry name" value="Ribonuclease H-like"/>
    <property type="match status" value="1"/>
</dbReference>
<dbReference type="InterPro" id="IPR044730">
    <property type="entry name" value="RNase_H-like_dom_plant"/>
</dbReference>
<dbReference type="InterPro" id="IPR026960">
    <property type="entry name" value="RVT-Znf"/>
</dbReference>
<gene>
    <name evidence="3" type="ORF">SO802_028032</name>
</gene>
<dbReference type="Pfam" id="PF13456">
    <property type="entry name" value="RVT_3"/>
    <property type="match status" value="1"/>
</dbReference>
<evidence type="ECO:0000259" key="2">
    <source>
        <dbReference type="Pfam" id="PF13966"/>
    </source>
</evidence>
<dbReference type="Pfam" id="PF13966">
    <property type="entry name" value="zf-RVT"/>
    <property type="match status" value="1"/>
</dbReference>
<dbReference type="InterPro" id="IPR002156">
    <property type="entry name" value="RNaseH_domain"/>
</dbReference>
<dbReference type="CDD" id="cd06222">
    <property type="entry name" value="RNase_H_like"/>
    <property type="match status" value="1"/>
</dbReference>
<dbReference type="AlphaFoldDB" id="A0AAW2BQM2"/>
<comment type="caution">
    <text evidence="3">The sequence shown here is derived from an EMBL/GenBank/DDBJ whole genome shotgun (WGS) entry which is preliminary data.</text>
</comment>
<dbReference type="Gene3D" id="3.30.420.10">
    <property type="entry name" value="Ribonuclease H-like superfamily/Ribonuclease H"/>
    <property type="match status" value="1"/>
</dbReference>
<evidence type="ECO:0000313" key="3">
    <source>
        <dbReference type="EMBL" id="KAK9987793.1"/>
    </source>
</evidence>
<dbReference type="GO" id="GO:0003676">
    <property type="term" value="F:nucleic acid binding"/>
    <property type="evidence" value="ECO:0007669"/>
    <property type="project" value="InterPro"/>
</dbReference>
<dbReference type="InterPro" id="IPR053151">
    <property type="entry name" value="RNase_H-like"/>
</dbReference>
<reference evidence="3 4" key="1">
    <citation type="submission" date="2024-01" db="EMBL/GenBank/DDBJ databases">
        <title>A telomere-to-telomere, gap-free genome of sweet tea (Lithocarpus litseifolius).</title>
        <authorList>
            <person name="Zhou J."/>
        </authorList>
    </citation>
    <scope>NUCLEOTIDE SEQUENCE [LARGE SCALE GENOMIC DNA]</scope>
    <source>
        <strain evidence="3">Zhou-2022a</strain>
        <tissue evidence="3">Leaf</tissue>
    </source>
</reference>
<dbReference type="InterPro" id="IPR036397">
    <property type="entry name" value="RNaseH_sf"/>
</dbReference>
<evidence type="ECO:0000259" key="1">
    <source>
        <dbReference type="Pfam" id="PF13456"/>
    </source>
</evidence>
<dbReference type="PANTHER" id="PTHR47723:SF24">
    <property type="entry name" value="RNASE H TYPE-1 DOMAIN-CONTAINING PROTEIN"/>
    <property type="match status" value="1"/>
</dbReference>
<dbReference type="GO" id="GO:0004523">
    <property type="term" value="F:RNA-DNA hybrid ribonuclease activity"/>
    <property type="evidence" value="ECO:0007669"/>
    <property type="project" value="InterPro"/>
</dbReference>
<keyword evidence="4" id="KW-1185">Reference proteome</keyword>
<dbReference type="Proteomes" id="UP001459277">
    <property type="component" value="Unassembled WGS sequence"/>
</dbReference>
<feature type="domain" description="Reverse transcriptase zinc-binding" evidence="2">
    <location>
        <begin position="1"/>
        <end position="63"/>
    </location>
</feature>
<proteinExistence type="predicted"/>
<evidence type="ECO:0000313" key="4">
    <source>
        <dbReference type="Proteomes" id="UP001459277"/>
    </source>
</evidence>
<sequence>MWHLNIPAKVRIFAWRLYMDAIPTMLNLNITGIHVNPICLLCNDGVESVDHAILKCNIASNVWKMWDDCPISLMGNNMDIPDLALEIMHQGTQRDLEKFFGVAWRIWYNRNQVLFEANGISEAHIWGAAIRMIEDFKDANGLKINHMRDKKDYWEPPPVGFYTINVDGAIPLANGHSGIGVVVRDSDSRFVAAMSLPHQGRYSVEETEAAAVEQGCVLVKELGLEGVIIESDSLLTVQAVEANDVRGVVGHIVKGIVQSFCSFQESKIRHINRTSNKIAHELAQHARRISESVMWRMEIPDYLPEPARSEGAS</sequence>
<protein>
    <recommendedName>
        <fullName evidence="5">RNase H type-1 domain-containing protein</fullName>
    </recommendedName>
</protein>
<feature type="domain" description="RNase H type-1" evidence="1">
    <location>
        <begin position="165"/>
        <end position="286"/>
    </location>
</feature>
<dbReference type="EMBL" id="JAZDWU010000010">
    <property type="protein sequence ID" value="KAK9987793.1"/>
    <property type="molecule type" value="Genomic_DNA"/>
</dbReference>
<name>A0AAW2BQM2_9ROSI</name>
<organism evidence="3 4">
    <name type="scientific">Lithocarpus litseifolius</name>
    <dbReference type="NCBI Taxonomy" id="425828"/>
    <lineage>
        <taxon>Eukaryota</taxon>
        <taxon>Viridiplantae</taxon>
        <taxon>Streptophyta</taxon>
        <taxon>Embryophyta</taxon>
        <taxon>Tracheophyta</taxon>
        <taxon>Spermatophyta</taxon>
        <taxon>Magnoliopsida</taxon>
        <taxon>eudicotyledons</taxon>
        <taxon>Gunneridae</taxon>
        <taxon>Pentapetalae</taxon>
        <taxon>rosids</taxon>
        <taxon>fabids</taxon>
        <taxon>Fagales</taxon>
        <taxon>Fagaceae</taxon>
        <taxon>Lithocarpus</taxon>
    </lineage>
</organism>
<dbReference type="InterPro" id="IPR012337">
    <property type="entry name" value="RNaseH-like_sf"/>
</dbReference>